<dbReference type="EMBL" id="RIBZ01000046">
    <property type="protein sequence ID" value="RNG36073.1"/>
    <property type="molecule type" value="Genomic_DNA"/>
</dbReference>
<keyword evidence="2" id="KW-1185">Reference proteome</keyword>
<comment type="caution">
    <text evidence="1">The sequence shown here is derived from an EMBL/GenBank/DDBJ whole genome shotgun (WGS) entry which is preliminary data.</text>
</comment>
<name>A0A3M8X6L9_9ACTN</name>
<proteinExistence type="predicted"/>
<dbReference type="AlphaFoldDB" id="A0A3M8X6L9"/>
<gene>
    <name evidence="1" type="ORF">EEJ42_03410</name>
</gene>
<organism evidence="1 2">
    <name type="scientific">Streptomyces botrytidirepellens</name>
    <dbReference type="NCBI Taxonomy" id="2486417"/>
    <lineage>
        <taxon>Bacteria</taxon>
        <taxon>Bacillati</taxon>
        <taxon>Actinomycetota</taxon>
        <taxon>Actinomycetes</taxon>
        <taxon>Kitasatosporales</taxon>
        <taxon>Streptomycetaceae</taxon>
        <taxon>Streptomyces</taxon>
    </lineage>
</organism>
<reference evidence="1 2" key="1">
    <citation type="submission" date="2018-11" db="EMBL/GenBank/DDBJ databases">
        <title>The Potential of Streptomyces as Biocontrol Agents against the Tomato grey mould, Botrytis cinerea (Gray mold) Frontiers in Microbiology.</title>
        <authorList>
            <person name="Li D."/>
        </authorList>
    </citation>
    <scope>NUCLEOTIDE SEQUENCE [LARGE SCALE GENOMIC DNA]</scope>
    <source>
        <strain evidence="1 2">NEAU-LD23</strain>
    </source>
</reference>
<evidence type="ECO:0000313" key="2">
    <source>
        <dbReference type="Proteomes" id="UP000275401"/>
    </source>
</evidence>
<evidence type="ECO:0000313" key="1">
    <source>
        <dbReference type="EMBL" id="RNG36073.1"/>
    </source>
</evidence>
<accession>A0A3M8X6L9</accession>
<sequence length="59" mass="6567">MQTFQPSRRQAQGVQLGVKRDEHFAWPQPTRSAADAVTIAPHWRTAPINPATRARATTS</sequence>
<dbReference type="Proteomes" id="UP000275401">
    <property type="component" value="Unassembled WGS sequence"/>
</dbReference>
<protein>
    <submittedName>
        <fullName evidence="1">Uncharacterized protein</fullName>
    </submittedName>
</protein>